<evidence type="ECO:0000259" key="1">
    <source>
        <dbReference type="Pfam" id="PF22740"/>
    </source>
</evidence>
<evidence type="ECO:0000313" key="3">
    <source>
        <dbReference type="Proteomes" id="UP000262538"/>
    </source>
</evidence>
<evidence type="ECO:0000313" key="2">
    <source>
        <dbReference type="EMBL" id="RGA04490.1"/>
    </source>
</evidence>
<organism evidence="2 3">
    <name type="scientific">Microbispora triticiradicis</name>
    <dbReference type="NCBI Taxonomy" id="2200763"/>
    <lineage>
        <taxon>Bacteria</taxon>
        <taxon>Bacillati</taxon>
        <taxon>Actinomycetota</taxon>
        <taxon>Actinomycetes</taxon>
        <taxon>Streptosporangiales</taxon>
        <taxon>Streptosporangiaceae</taxon>
        <taxon>Microbispora</taxon>
    </lineage>
</organism>
<dbReference type="PANTHER" id="PTHR30448">
    <property type="entry name" value="RNASE ADAPTER PROTEIN RAPZ"/>
    <property type="match status" value="1"/>
</dbReference>
<dbReference type="InterPro" id="IPR053931">
    <property type="entry name" value="RapZ_C"/>
</dbReference>
<name>A0ABX9LKP9_9ACTN</name>
<dbReference type="PANTHER" id="PTHR30448:SF0">
    <property type="entry name" value="RNASE ADAPTER PROTEIN RAPZ"/>
    <property type="match status" value="1"/>
</dbReference>
<keyword evidence="3" id="KW-1185">Reference proteome</keyword>
<protein>
    <submittedName>
        <fullName evidence="2">ATPase</fullName>
    </submittedName>
</protein>
<dbReference type="Proteomes" id="UP000262538">
    <property type="component" value="Unassembled WGS sequence"/>
</dbReference>
<dbReference type="RefSeq" id="WP_111700227.1">
    <property type="nucleotide sequence ID" value="NZ_QFZU02000057.1"/>
</dbReference>
<proteinExistence type="predicted"/>
<gene>
    <name evidence="2" type="ORF">DI270_013435</name>
</gene>
<reference evidence="2 3" key="1">
    <citation type="submission" date="2018-08" db="EMBL/GenBank/DDBJ databases">
        <title>Microbispora. triticiradicis sp. nov., a novel actinomycete isolated from the root of wheat (Triticum aestivum L.)).</title>
        <authorList>
            <person name="Han C."/>
        </authorList>
    </citation>
    <scope>NUCLEOTIDE SEQUENCE [LARGE SCALE GENOMIC DNA]</scope>
    <source>
        <strain evidence="2 3">NEAU-HRDPA2-9</strain>
    </source>
</reference>
<dbReference type="Pfam" id="PF22740">
    <property type="entry name" value="PapZ_C"/>
    <property type="match status" value="1"/>
</dbReference>
<sequence length="139" mass="14834">MADTGPHVATVEIISFGYLHAAPPPAHLTIDLRAHFRDPHISPELRHMTAHDEPVRTTVLTTPGIEQLLKATAAAVVALLSGPSADGATIASGCAGGRHRAPVFAQYLANRLRNSGIRVALTHRDLDKPVMTRDGEPSR</sequence>
<accession>A0ABX9LKP9</accession>
<comment type="caution">
    <text evidence="2">The sequence shown here is derived from an EMBL/GenBank/DDBJ whole genome shotgun (WGS) entry which is preliminary data.</text>
</comment>
<feature type="domain" description="RapZ C-terminal" evidence="1">
    <location>
        <begin position="10"/>
        <end position="126"/>
    </location>
</feature>
<dbReference type="InterPro" id="IPR005337">
    <property type="entry name" value="RapZ-like"/>
</dbReference>
<dbReference type="EMBL" id="QFZU02000057">
    <property type="protein sequence ID" value="RGA04490.1"/>
    <property type="molecule type" value="Genomic_DNA"/>
</dbReference>